<dbReference type="Pfam" id="PF04430">
    <property type="entry name" value="DUF498"/>
    <property type="match status" value="1"/>
</dbReference>
<reference evidence="1" key="3">
    <citation type="submission" date="2023-01" db="EMBL/GenBank/DDBJ databases">
        <authorList>
            <person name="Sun Q."/>
            <person name="Evtushenko L."/>
        </authorList>
    </citation>
    <scope>NUCLEOTIDE SEQUENCE</scope>
    <source>
        <strain evidence="1">VKM B-1606</strain>
    </source>
</reference>
<dbReference type="Proteomes" id="UP000758856">
    <property type="component" value="Unassembled WGS sequence"/>
</dbReference>
<dbReference type="AlphaFoldDB" id="A0A9W6MRG5"/>
<reference evidence="2 3" key="2">
    <citation type="submission" date="2021-01" db="EMBL/GenBank/DDBJ databases">
        <title>Genomic Encyclopedia of Type Strains, Phase IV (KMG-IV): sequencing the most valuable type-strain genomes for metagenomic binning, comparative biology and taxonomic classification.</title>
        <authorList>
            <person name="Goeker M."/>
        </authorList>
    </citation>
    <scope>NUCLEOTIDE SEQUENCE [LARGE SCALE GENOMIC DNA]</scope>
    <source>
        <strain evidence="2 3">DSM 6130</strain>
    </source>
</reference>
<evidence type="ECO:0000313" key="3">
    <source>
        <dbReference type="Proteomes" id="UP000758856"/>
    </source>
</evidence>
<dbReference type="RefSeq" id="WP_204948830.1">
    <property type="nucleotide sequence ID" value="NZ_BSFF01000002.1"/>
</dbReference>
<keyword evidence="3" id="KW-1185">Reference proteome</keyword>
<protein>
    <submittedName>
        <fullName evidence="1">Membrane protein</fullName>
    </submittedName>
</protein>
<dbReference type="InterPro" id="IPR007523">
    <property type="entry name" value="NDUFAF3/AAMDC"/>
</dbReference>
<evidence type="ECO:0000313" key="1">
    <source>
        <dbReference type="EMBL" id="GLK55690.1"/>
    </source>
</evidence>
<evidence type="ECO:0000313" key="4">
    <source>
        <dbReference type="Proteomes" id="UP001143400"/>
    </source>
</evidence>
<proteinExistence type="predicted"/>
<dbReference type="Proteomes" id="UP001143400">
    <property type="component" value="Unassembled WGS sequence"/>
</dbReference>
<organism evidence="1 4">
    <name type="scientific">Methylopila capsulata</name>
    <dbReference type="NCBI Taxonomy" id="61654"/>
    <lineage>
        <taxon>Bacteria</taxon>
        <taxon>Pseudomonadati</taxon>
        <taxon>Pseudomonadota</taxon>
        <taxon>Alphaproteobacteria</taxon>
        <taxon>Hyphomicrobiales</taxon>
        <taxon>Methylopilaceae</taxon>
        <taxon>Methylopila</taxon>
    </lineage>
</organism>
<comment type="caution">
    <text evidence="1">The sequence shown here is derived from an EMBL/GenBank/DDBJ whole genome shotgun (WGS) entry which is preliminary data.</text>
</comment>
<dbReference type="SUPFAM" id="SSF64076">
    <property type="entry name" value="MTH938-like"/>
    <property type="match status" value="1"/>
</dbReference>
<dbReference type="Gene3D" id="3.40.1230.10">
    <property type="entry name" value="MTH938-like"/>
    <property type="match status" value="1"/>
</dbReference>
<gene>
    <name evidence="1" type="ORF">GCM10008170_17090</name>
    <name evidence="2" type="ORF">JOD31_000609</name>
</gene>
<dbReference type="EMBL" id="BSFF01000002">
    <property type="protein sequence ID" value="GLK55690.1"/>
    <property type="molecule type" value="Genomic_DNA"/>
</dbReference>
<dbReference type="EMBL" id="JAFBCY010000001">
    <property type="protein sequence ID" value="MBM7850397.1"/>
    <property type="molecule type" value="Genomic_DNA"/>
</dbReference>
<accession>A0A9W6MRG5</accession>
<name>A0A9W6MRG5_9HYPH</name>
<dbReference type="CDD" id="cd00248">
    <property type="entry name" value="Mth938-like"/>
    <property type="match status" value="1"/>
</dbReference>
<dbReference type="PANTHER" id="PTHR21192:SF2">
    <property type="entry name" value="NADH DEHYDROGENASE [UBIQUINONE] 1 ALPHA SUBCOMPLEX ASSEMBLY FACTOR 3"/>
    <property type="match status" value="1"/>
</dbReference>
<reference evidence="1" key="1">
    <citation type="journal article" date="2014" name="Int. J. Syst. Evol. Microbiol.">
        <title>Complete genome sequence of Corynebacterium casei LMG S-19264T (=DSM 44701T), isolated from a smear-ripened cheese.</title>
        <authorList>
            <consortium name="US DOE Joint Genome Institute (JGI-PGF)"/>
            <person name="Walter F."/>
            <person name="Albersmeier A."/>
            <person name="Kalinowski J."/>
            <person name="Ruckert C."/>
        </authorList>
    </citation>
    <scope>NUCLEOTIDE SEQUENCE</scope>
    <source>
        <strain evidence="1">VKM B-1606</strain>
    </source>
</reference>
<dbReference type="InterPro" id="IPR036748">
    <property type="entry name" value="MTH938-like_sf"/>
</dbReference>
<dbReference type="PANTHER" id="PTHR21192">
    <property type="entry name" value="NUCLEAR PROTEIN E3-3"/>
    <property type="match status" value="1"/>
</dbReference>
<evidence type="ECO:0000313" key="2">
    <source>
        <dbReference type="EMBL" id="MBM7850397.1"/>
    </source>
</evidence>
<sequence length="127" mass="13125">MAAPDDGRHLPGAHLIDAYGAGGFRLADLSHRGSLLALPSGMWAWGVAHPSELDEAAFARVIAEANAIDTLLVGTGGDIAPLRKPVREALRAAGLVVETMATGAAARTWNILIAEKRRVAAALIAVA</sequence>